<sequence length="139" mass="14482">MQTSTSLTEMKELVEGQLNTYSRGLVLGLLGLNGVAVALILFGLVMMRRKDFGRRRALGASRQLIVELLLTQTGALAATGVACGLAAATGSLLLSGDPLPGVKFCIALGVVAWSTTVVSALVPAIVASQRDPIHELRVP</sequence>
<evidence type="ECO:0000256" key="6">
    <source>
        <dbReference type="SAM" id="Phobius"/>
    </source>
</evidence>
<evidence type="ECO:0000256" key="4">
    <source>
        <dbReference type="ARBA" id="ARBA00022989"/>
    </source>
</evidence>
<feature type="transmembrane region" description="Helical" evidence="6">
    <location>
        <begin position="25"/>
        <end position="47"/>
    </location>
</feature>
<gene>
    <name evidence="8" type="ORF">SAMN06295973_0961</name>
</gene>
<dbReference type="EMBL" id="FUZO01000001">
    <property type="protein sequence ID" value="SKC44293.1"/>
    <property type="molecule type" value="Genomic_DNA"/>
</dbReference>
<feature type="domain" description="ABC3 transporter permease C-terminal" evidence="7">
    <location>
        <begin position="30"/>
        <end position="130"/>
    </location>
</feature>
<feature type="transmembrane region" description="Helical" evidence="6">
    <location>
        <begin position="106"/>
        <end position="127"/>
    </location>
</feature>
<keyword evidence="9" id="KW-1185">Reference proteome</keyword>
<proteinExistence type="predicted"/>
<reference evidence="8 9" key="1">
    <citation type="submission" date="2017-02" db="EMBL/GenBank/DDBJ databases">
        <authorList>
            <person name="Varghese N."/>
            <person name="Submissions S."/>
        </authorList>
    </citation>
    <scope>NUCLEOTIDE SEQUENCE [LARGE SCALE GENOMIC DNA]</scope>
    <source>
        <strain evidence="8 9">VKM Ac-1787</strain>
    </source>
</reference>
<feature type="transmembrane region" description="Helical" evidence="6">
    <location>
        <begin position="68"/>
        <end position="94"/>
    </location>
</feature>
<evidence type="ECO:0000313" key="9">
    <source>
        <dbReference type="Proteomes" id="UP000190827"/>
    </source>
</evidence>
<comment type="caution">
    <text evidence="8">The sequence shown here is derived from an EMBL/GenBank/DDBJ whole genome shotgun (WGS) entry which is preliminary data.</text>
</comment>
<protein>
    <recommendedName>
        <fullName evidence="7">ABC3 transporter permease C-terminal domain-containing protein</fullName>
    </recommendedName>
</protein>
<keyword evidence="3 6" id="KW-0812">Transmembrane</keyword>
<keyword evidence="4 6" id="KW-1133">Transmembrane helix</keyword>
<evidence type="ECO:0000256" key="1">
    <source>
        <dbReference type="ARBA" id="ARBA00004651"/>
    </source>
</evidence>
<dbReference type="Proteomes" id="UP000190827">
    <property type="component" value="Unassembled WGS sequence"/>
</dbReference>
<evidence type="ECO:0000313" key="8">
    <source>
        <dbReference type="EMBL" id="SKC44293.1"/>
    </source>
</evidence>
<keyword evidence="5 6" id="KW-0472">Membrane</keyword>
<evidence type="ECO:0000256" key="2">
    <source>
        <dbReference type="ARBA" id="ARBA00022475"/>
    </source>
</evidence>
<accession>A0ABY1LI97</accession>
<organism evidence="8 9">
    <name type="scientific">Plantibacter cousiniae</name>
    <name type="common">nom. nud.</name>
    <dbReference type="NCBI Taxonomy" id="199709"/>
    <lineage>
        <taxon>Bacteria</taxon>
        <taxon>Bacillati</taxon>
        <taxon>Actinomycetota</taxon>
        <taxon>Actinomycetes</taxon>
        <taxon>Micrococcales</taxon>
        <taxon>Microbacteriaceae</taxon>
        <taxon>Plantibacter</taxon>
    </lineage>
</organism>
<dbReference type="InterPro" id="IPR003838">
    <property type="entry name" value="ABC3_permease_C"/>
</dbReference>
<evidence type="ECO:0000256" key="3">
    <source>
        <dbReference type="ARBA" id="ARBA00022692"/>
    </source>
</evidence>
<evidence type="ECO:0000256" key="5">
    <source>
        <dbReference type="ARBA" id="ARBA00023136"/>
    </source>
</evidence>
<dbReference type="Pfam" id="PF02687">
    <property type="entry name" value="FtsX"/>
    <property type="match status" value="1"/>
</dbReference>
<keyword evidence="2" id="KW-1003">Cell membrane</keyword>
<comment type="subcellular location">
    <subcellularLocation>
        <location evidence="1">Cell membrane</location>
        <topology evidence="1">Multi-pass membrane protein</topology>
    </subcellularLocation>
</comment>
<name>A0ABY1LI97_9MICO</name>
<evidence type="ECO:0000259" key="7">
    <source>
        <dbReference type="Pfam" id="PF02687"/>
    </source>
</evidence>